<dbReference type="PANTHER" id="PTHR42760">
    <property type="entry name" value="SHORT-CHAIN DEHYDROGENASES/REDUCTASES FAMILY MEMBER"/>
    <property type="match status" value="1"/>
</dbReference>
<gene>
    <name evidence="3" type="ORF">DC432_03465</name>
</gene>
<organism evidence="3 4">
    <name type="scientific">Microbacterium testaceum</name>
    <name type="common">Aureobacterium testaceum</name>
    <name type="synonym">Brevibacterium testaceum</name>
    <dbReference type="NCBI Taxonomy" id="2033"/>
    <lineage>
        <taxon>Bacteria</taxon>
        <taxon>Bacillati</taxon>
        <taxon>Actinomycetota</taxon>
        <taxon>Actinomycetes</taxon>
        <taxon>Micrococcales</taxon>
        <taxon>Microbacteriaceae</taxon>
        <taxon>Microbacterium</taxon>
    </lineage>
</organism>
<comment type="similarity">
    <text evidence="1">Belongs to the short-chain dehydrogenases/reductases (SDR) family.</text>
</comment>
<accession>A0A2T7WW10</accession>
<dbReference type="EMBL" id="QDFT01000005">
    <property type="protein sequence ID" value="PVE78806.1"/>
    <property type="molecule type" value="Genomic_DNA"/>
</dbReference>
<dbReference type="RefSeq" id="WP_116536693.1">
    <property type="nucleotide sequence ID" value="NZ_QDFT01000005.1"/>
</dbReference>
<keyword evidence="2" id="KW-0560">Oxidoreductase</keyword>
<evidence type="ECO:0000256" key="2">
    <source>
        <dbReference type="ARBA" id="ARBA00023002"/>
    </source>
</evidence>
<evidence type="ECO:0000256" key="1">
    <source>
        <dbReference type="ARBA" id="ARBA00006484"/>
    </source>
</evidence>
<protein>
    <submittedName>
        <fullName evidence="3">Oxidoreductase</fullName>
    </submittedName>
</protein>
<dbReference type="PRINTS" id="PR00081">
    <property type="entry name" value="GDHRDH"/>
</dbReference>
<dbReference type="SUPFAM" id="SSF51735">
    <property type="entry name" value="NAD(P)-binding Rossmann-fold domains"/>
    <property type="match status" value="1"/>
</dbReference>
<dbReference type="FunFam" id="3.40.50.720:FF:000084">
    <property type="entry name" value="Short-chain dehydrogenase reductase"/>
    <property type="match status" value="1"/>
</dbReference>
<dbReference type="InterPro" id="IPR036291">
    <property type="entry name" value="NAD(P)-bd_dom_sf"/>
</dbReference>
<proteinExistence type="inferred from homology"/>
<evidence type="ECO:0000313" key="3">
    <source>
        <dbReference type="EMBL" id="PVE78806.1"/>
    </source>
</evidence>
<dbReference type="Proteomes" id="UP000244649">
    <property type="component" value="Unassembled WGS sequence"/>
</dbReference>
<dbReference type="InterPro" id="IPR020904">
    <property type="entry name" value="Sc_DH/Rdtase_CS"/>
</dbReference>
<evidence type="ECO:0000313" key="4">
    <source>
        <dbReference type="Proteomes" id="UP000244649"/>
    </source>
</evidence>
<dbReference type="InterPro" id="IPR002347">
    <property type="entry name" value="SDR_fam"/>
</dbReference>
<comment type="caution">
    <text evidence="3">The sequence shown here is derived from an EMBL/GenBank/DDBJ whole genome shotgun (WGS) entry which is preliminary data.</text>
</comment>
<dbReference type="Pfam" id="PF13561">
    <property type="entry name" value="adh_short_C2"/>
    <property type="match status" value="1"/>
</dbReference>
<reference evidence="3 4" key="1">
    <citation type="submission" date="2018-04" db="EMBL/GenBank/DDBJ databases">
        <authorList>
            <person name="Go L.Y."/>
            <person name="Mitchell J.A."/>
        </authorList>
    </citation>
    <scope>NUCLEOTIDE SEQUENCE [LARGE SCALE GENOMIC DNA]</scope>
    <source>
        <strain evidence="3 4">TPD7010</strain>
    </source>
</reference>
<dbReference type="Gene3D" id="3.40.50.720">
    <property type="entry name" value="NAD(P)-binding Rossmann-like Domain"/>
    <property type="match status" value="1"/>
</dbReference>
<dbReference type="PANTHER" id="PTHR42760:SF5">
    <property type="entry name" value="2-DEHYDRO-3-DEOXY-D-GLUCONATE 5-DEHYDROGENASE"/>
    <property type="match status" value="1"/>
</dbReference>
<dbReference type="PRINTS" id="PR00080">
    <property type="entry name" value="SDRFAMILY"/>
</dbReference>
<name>A0A2T7WW10_MICTE</name>
<dbReference type="GO" id="GO:0016616">
    <property type="term" value="F:oxidoreductase activity, acting on the CH-OH group of donors, NAD or NADP as acceptor"/>
    <property type="evidence" value="ECO:0007669"/>
    <property type="project" value="TreeGrafter"/>
</dbReference>
<dbReference type="AlphaFoldDB" id="A0A2T7WW10"/>
<sequence length="259" mass="27088">MDITDFSTDFFSLAGRTAIVTGGNGGLGRAFSVALAAAGANVFVPSLADDDGETARLIEARGREYAFVQSDITAAGEPERVVRACVERFGGVDVLVNSAGINLLSEDVVAFDRAKWDPMIAVNLTAAFDFARAAAKVMIPNRRGKIINIASLFSFLGGRQSPAYAASKAGIVGFTKAYADELGGFGIQVNAVAPGYFATALTEKTRSDAVANARIVDHVPAGRWGDPADLMGAVVFLASRASDYVTGHTLVVDGGYLLR</sequence>
<dbReference type="PROSITE" id="PS00061">
    <property type="entry name" value="ADH_SHORT"/>
    <property type="match status" value="1"/>
</dbReference>